<dbReference type="OrthoDB" id="270177at2"/>
<dbReference type="PANTHER" id="PTHR47506:SF1">
    <property type="entry name" value="HTH-TYPE TRANSCRIPTIONAL REGULATOR YJDC"/>
    <property type="match status" value="1"/>
</dbReference>
<dbReference type="SUPFAM" id="SSF48498">
    <property type="entry name" value="Tetracyclin repressor-like, C-terminal domain"/>
    <property type="match status" value="1"/>
</dbReference>
<dbReference type="InterPro" id="IPR009057">
    <property type="entry name" value="Homeodomain-like_sf"/>
</dbReference>
<feature type="domain" description="Tetracyclin repressor-like C-terminal" evidence="5">
    <location>
        <begin position="93"/>
        <end position="189"/>
    </location>
</feature>
<dbReference type="Proteomes" id="UP000199317">
    <property type="component" value="Unassembled WGS sequence"/>
</dbReference>
<dbReference type="InterPro" id="IPR011075">
    <property type="entry name" value="TetR_C"/>
</dbReference>
<dbReference type="RefSeq" id="WP_092832151.1">
    <property type="nucleotide sequence ID" value="NZ_FNJL01000002.1"/>
</dbReference>
<name>A0A1H0LLV6_9BURK</name>
<evidence type="ECO:0000256" key="3">
    <source>
        <dbReference type="ARBA" id="ARBA00023163"/>
    </source>
</evidence>
<evidence type="ECO:0000259" key="4">
    <source>
        <dbReference type="Pfam" id="PF00440"/>
    </source>
</evidence>
<gene>
    <name evidence="6" type="ORF">SAMN04489708_102238</name>
</gene>
<dbReference type="Pfam" id="PF00440">
    <property type="entry name" value="TetR_N"/>
    <property type="match status" value="1"/>
</dbReference>
<reference evidence="7" key="1">
    <citation type="submission" date="2016-10" db="EMBL/GenBank/DDBJ databases">
        <authorList>
            <person name="Varghese N."/>
            <person name="Submissions S."/>
        </authorList>
    </citation>
    <scope>NUCLEOTIDE SEQUENCE [LARGE SCALE GENOMIC DNA]</scope>
    <source>
        <strain evidence="7">DSM 17101</strain>
    </source>
</reference>
<dbReference type="AlphaFoldDB" id="A0A1H0LLV6"/>
<dbReference type="Pfam" id="PF16925">
    <property type="entry name" value="TetR_C_13"/>
    <property type="match status" value="1"/>
</dbReference>
<keyword evidence="3" id="KW-0804">Transcription</keyword>
<dbReference type="SUPFAM" id="SSF46689">
    <property type="entry name" value="Homeodomain-like"/>
    <property type="match status" value="1"/>
</dbReference>
<evidence type="ECO:0000313" key="6">
    <source>
        <dbReference type="EMBL" id="SDO69085.1"/>
    </source>
</evidence>
<sequence>MAQMGRPRSFDRDEAIHQAMHIFWEHGYESTSLAQLKAGIGGGITAPSFYAAFGSKEALFKEVVAHYLATHGRVEESLWDGRVPAREAIERTLRRSAKMQSERGHPKGCLMVLSAAVCSPEHAHVQQLLAKARARTREGIAACVERAVESGELPAGTDVRALAMVFGSFLVGLSTLARDGLTSAALDSAVTEVMQVWDAAAHRARTA</sequence>
<organism evidence="6 7">
    <name type="scientific">Paracidovorax cattleyae</name>
    <dbReference type="NCBI Taxonomy" id="80868"/>
    <lineage>
        <taxon>Bacteria</taxon>
        <taxon>Pseudomonadati</taxon>
        <taxon>Pseudomonadota</taxon>
        <taxon>Betaproteobacteria</taxon>
        <taxon>Burkholderiales</taxon>
        <taxon>Comamonadaceae</taxon>
        <taxon>Paracidovorax</taxon>
    </lineage>
</organism>
<proteinExistence type="predicted"/>
<dbReference type="Gene3D" id="1.10.357.10">
    <property type="entry name" value="Tetracycline Repressor, domain 2"/>
    <property type="match status" value="1"/>
</dbReference>
<keyword evidence="7" id="KW-1185">Reference proteome</keyword>
<protein>
    <submittedName>
        <fullName evidence="6">DNA-binding transcriptional regulator, AcrR family</fullName>
    </submittedName>
</protein>
<feature type="domain" description="HTH tetR-type" evidence="4">
    <location>
        <begin position="16"/>
        <end position="63"/>
    </location>
</feature>
<dbReference type="Gene3D" id="1.10.10.60">
    <property type="entry name" value="Homeodomain-like"/>
    <property type="match status" value="1"/>
</dbReference>
<evidence type="ECO:0000313" key="7">
    <source>
        <dbReference type="Proteomes" id="UP000199317"/>
    </source>
</evidence>
<dbReference type="InterPro" id="IPR036271">
    <property type="entry name" value="Tet_transcr_reg_TetR-rel_C_sf"/>
</dbReference>
<keyword evidence="1" id="KW-0805">Transcription regulation</keyword>
<dbReference type="GO" id="GO:0003677">
    <property type="term" value="F:DNA binding"/>
    <property type="evidence" value="ECO:0007669"/>
    <property type="project" value="UniProtKB-KW"/>
</dbReference>
<evidence type="ECO:0000256" key="1">
    <source>
        <dbReference type="ARBA" id="ARBA00023015"/>
    </source>
</evidence>
<keyword evidence="2 6" id="KW-0238">DNA-binding</keyword>
<evidence type="ECO:0000256" key="2">
    <source>
        <dbReference type="ARBA" id="ARBA00023125"/>
    </source>
</evidence>
<accession>A0A1H0LLV6</accession>
<evidence type="ECO:0000259" key="5">
    <source>
        <dbReference type="Pfam" id="PF16925"/>
    </source>
</evidence>
<dbReference type="EMBL" id="FNJL01000002">
    <property type="protein sequence ID" value="SDO69085.1"/>
    <property type="molecule type" value="Genomic_DNA"/>
</dbReference>
<dbReference type="InterPro" id="IPR001647">
    <property type="entry name" value="HTH_TetR"/>
</dbReference>
<dbReference type="PANTHER" id="PTHR47506">
    <property type="entry name" value="TRANSCRIPTIONAL REGULATORY PROTEIN"/>
    <property type="match status" value="1"/>
</dbReference>